<protein>
    <submittedName>
        <fullName evidence="2">Uncharacterized protein</fullName>
    </submittedName>
</protein>
<sequence length="52" mass="5390">MKLDQLYNSSATLLGLASLGPEARGSRGTVEVLGQHGGKEGVEDDLSTTSSR</sequence>
<name>H1V4G4_COLHI</name>
<evidence type="ECO:0000313" key="3">
    <source>
        <dbReference type="Proteomes" id="UP000007174"/>
    </source>
</evidence>
<dbReference type="EMBL" id="CACQ02001405">
    <property type="protein sequence ID" value="CCF35116.1"/>
    <property type="molecule type" value="Genomic_DNA"/>
</dbReference>
<reference evidence="3" key="1">
    <citation type="journal article" date="2012" name="Nat. Genet.">
        <title>Lifestyle transitions in plant pathogenic Colletotrichum fungi deciphered by genome and transcriptome analyses.</title>
        <authorList>
            <person name="O'Connell R.J."/>
            <person name="Thon M.R."/>
            <person name="Hacquard S."/>
            <person name="Amyotte S.G."/>
            <person name="Kleemann J."/>
            <person name="Torres M.F."/>
            <person name="Damm U."/>
            <person name="Buiate E.A."/>
            <person name="Epstein L."/>
            <person name="Alkan N."/>
            <person name="Altmueller J."/>
            <person name="Alvarado-Balderrama L."/>
            <person name="Bauser C.A."/>
            <person name="Becker C."/>
            <person name="Birren B.W."/>
            <person name="Chen Z."/>
            <person name="Choi J."/>
            <person name="Crouch J.A."/>
            <person name="Duvick J.P."/>
            <person name="Farman M.A."/>
            <person name="Gan P."/>
            <person name="Heiman D."/>
            <person name="Henrissat B."/>
            <person name="Howard R.J."/>
            <person name="Kabbage M."/>
            <person name="Koch C."/>
            <person name="Kracher B."/>
            <person name="Kubo Y."/>
            <person name="Law A.D."/>
            <person name="Lebrun M.-H."/>
            <person name="Lee Y.-H."/>
            <person name="Miyara I."/>
            <person name="Moore N."/>
            <person name="Neumann U."/>
            <person name="Nordstroem K."/>
            <person name="Panaccione D.G."/>
            <person name="Panstruga R."/>
            <person name="Place M."/>
            <person name="Proctor R.H."/>
            <person name="Prusky D."/>
            <person name="Rech G."/>
            <person name="Reinhardt R."/>
            <person name="Rollins J.A."/>
            <person name="Rounsley S."/>
            <person name="Schardl C.L."/>
            <person name="Schwartz D.C."/>
            <person name="Shenoy N."/>
            <person name="Shirasu K."/>
            <person name="Sikhakolli U.R."/>
            <person name="Stueber K."/>
            <person name="Sukno S.A."/>
            <person name="Sweigard J.A."/>
            <person name="Takano Y."/>
            <person name="Takahara H."/>
            <person name="Trail F."/>
            <person name="van der Does H.C."/>
            <person name="Voll L.M."/>
            <person name="Will I."/>
            <person name="Young S."/>
            <person name="Zeng Q."/>
            <person name="Zhang J."/>
            <person name="Zhou S."/>
            <person name="Dickman M.B."/>
            <person name="Schulze-Lefert P."/>
            <person name="Ver Loren van Themaat E."/>
            <person name="Ma L.-J."/>
            <person name="Vaillancourt L.J."/>
        </authorList>
    </citation>
    <scope>NUCLEOTIDE SEQUENCE [LARGE SCALE GENOMIC DNA]</scope>
    <source>
        <strain evidence="3">IMI 349063</strain>
    </source>
</reference>
<dbReference type="AlphaFoldDB" id="H1V4G4"/>
<evidence type="ECO:0000256" key="1">
    <source>
        <dbReference type="SAM" id="MobiDB-lite"/>
    </source>
</evidence>
<organism evidence="2 3">
    <name type="scientific">Colletotrichum higginsianum (strain IMI 349063)</name>
    <name type="common">Crucifer anthracnose fungus</name>
    <dbReference type="NCBI Taxonomy" id="759273"/>
    <lineage>
        <taxon>Eukaryota</taxon>
        <taxon>Fungi</taxon>
        <taxon>Dikarya</taxon>
        <taxon>Ascomycota</taxon>
        <taxon>Pezizomycotina</taxon>
        <taxon>Sordariomycetes</taxon>
        <taxon>Hypocreomycetidae</taxon>
        <taxon>Glomerellales</taxon>
        <taxon>Glomerellaceae</taxon>
        <taxon>Colletotrichum</taxon>
        <taxon>Colletotrichum destructivum species complex</taxon>
    </lineage>
</organism>
<dbReference type="Proteomes" id="UP000007174">
    <property type="component" value="Unassembled WGS sequence"/>
</dbReference>
<dbReference type="HOGENOM" id="CLU_3087124_0_0_1"/>
<accession>H1V4G4</accession>
<gene>
    <name evidence="2" type="ORF">CH063_06970</name>
</gene>
<feature type="region of interest" description="Disordered" evidence="1">
    <location>
        <begin position="32"/>
        <end position="52"/>
    </location>
</feature>
<evidence type="ECO:0000313" key="2">
    <source>
        <dbReference type="EMBL" id="CCF35116.1"/>
    </source>
</evidence>
<proteinExistence type="predicted"/>